<dbReference type="GO" id="GO:0009002">
    <property type="term" value="F:serine-type D-Ala-D-Ala carboxypeptidase activity"/>
    <property type="evidence" value="ECO:0007669"/>
    <property type="project" value="UniProtKB-EC"/>
</dbReference>
<comment type="similarity">
    <text evidence="2">In the C-terminal section; belongs to the transpeptidase family.</text>
</comment>
<evidence type="ECO:0000259" key="18">
    <source>
        <dbReference type="Pfam" id="PF00912"/>
    </source>
</evidence>
<comment type="catalytic activity">
    <reaction evidence="13">
        <text>Preferential cleavage: (Ac)2-L-Lys-D-Ala-|-D-Ala. Also transpeptidation of peptidyl-alanyl moieties that are N-acyl substituents of D-alanine.</text>
        <dbReference type="EC" id="3.4.16.4"/>
    </reaction>
</comment>
<dbReference type="InterPro" id="IPR023346">
    <property type="entry name" value="Lysozyme-like_dom_sf"/>
</dbReference>
<sequence length="652" mass="69681">MSRAPRSPKPSRARSSRAPRASRGKGGEGSGGAGAPEPAAPRRPAKRRRPLWRLAYWSVVVGVWAAIAGVGGLVYLAHDLPDLNRLPAPNQKQAIVVKTAGGQTLATYGAVYNDWLSYGEIPEVMVLAILAAEDRRFFDHMGVDPRGVARAALANIRAGALRQGGSTLTQQLAKNLFLTPERSLKRKAQEVMVAFWLERTFAKSELLELYLNRVYFGAGTYGIDAAARTYYGHSARRLSLAEAALLAGLVKAPSAYAPTNDPERAFERASVVLGAMVDAGLITEMAARRARAEPAAIQPSARAGDVRYFTDWVVRRTRALTAETERPLTVYTTLDRQAQAAAERALGGALGTAGPARRVAQGALVALAPDGAVRAMTGGRAYARSEYNRAVQARRQMGSAFKPFVYAAALEAGMGPDTLVDDAPIAVDGWSPENYGRSYRGPVTLSEALSVSLNTATVRLQERVGRDRIVALARRLGVDAPLEPVRSLALGPEEMSLLDITGAYAPFANGGRAAEPYAILEIHALDGELLYRRRALPPEQVLSAEVAQTMATMLENVVEWGTGKRARIDRPAAGKTGTSQGFRDAVFVGFTHDLVAGVWLGNDDDTPTDRVTGGTLPADIWADFMIEAHVGRPVRPLGGGALKATFTGPEAG</sequence>
<dbReference type="SUPFAM" id="SSF53955">
    <property type="entry name" value="Lysozyme-like"/>
    <property type="match status" value="1"/>
</dbReference>
<dbReference type="GO" id="GO:0008658">
    <property type="term" value="F:penicillin binding"/>
    <property type="evidence" value="ECO:0007669"/>
    <property type="project" value="InterPro"/>
</dbReference>
<feature type="region of interest" description="Disordered" evidence="15">
    <location>
        <begin position="1"/>
        <end position="44"/>
    </location>
</feature>
<dbReference type="Gene3D" id="3.40.710.10">
    <property type="entry name" value="DD-peptidase/beta-lactamase superfamily"/>
    <property type="match status" value="1"/>
</dbReference>
<dbReference type="Pfam" id="PF00905">
    <property type="entry name" value="Transpeptidase"/>
    <property type="match status" value="1"/>
</dbReference>
<comment type="catalytic activity">
    <reaction evidence="14">
        <text>[GlcNAc-(1-&gt;4)-Mur2Ac(oyl-L-Ala-gamma-D-Glu-L-Lys-D-Ala-D-Ala)](n)-di-trans,octa-cis-undecaprenyl diphosphate + beta-D-GlcNAc-(1-&gt;4)-Mur2Ac(oyl-L-Ala-gamma-D-Glu-L-Lys-D-Ala-D-Ala)-di-trans,octa-cis-undecaprenyl diphosphate = [GlcNAc-(1-&gt;4)-Mur2Ac(oyl-L-Ala-gamma-D-Glu-L-Lys-D-Ala-D-Ala)](n+1)-di-trans,octa-cis-undecaprenyl diphosphate + di-trans,octa-cis-undecaprenyl diphosphate + H(+)</text>
        <dbReference type="Rhea" id="RHEA:23708"/>
        <dbReference type="Rhea" id="RHEA-COMP:9602"/>
        <dbReference type="Rhea" id="RHEA-COMP:9603"/>
        <dbReference type="ChEBI" id="CHEBI:15378"/>
        <dbReference type="ChEBI" id="CHEBI:58405"/>
        <dbReference type="ChEBI" id="CHEBI:60033"/>
        <dbReference type="ChEBI" id="CHEBI:78435"/>
        <dbReference type="EC" id="2.4.99.28"/>
    </reaction>
</comment>
<dbReference type="Pfam" id="PF00912">
    <property type="entry name" value="Transgly"/>
    <property type="match status" value="1"/>
</dbReference>
<dbReference type="FunFam" id="1.10.3810.10:FF:000001">
    <property type="entry name" value="Penicillin-binding protein 1A"/>
    <property type="match status" value="1"/>
</dbReference>
<evidence type="ECO:0000259" key="17">
    <source>
        <dbReference type="Pfam" id="PF00905"/>
    </source>
</evidence>
<keyword evidence="5" id="KW-0645">Protease</keyword>
<protein>
    <submittedName>
        <fullName evidence="19">Penicillin-binding protein 1A</fullName>
    </submittedName>
</protein>
<feature type="domain" description="Glycosyl transferase family 51" evidence="18">
    <location>
        <begin position="103"/>
        <end position="276"/>
    </location>
</feature>
<evidence type="ECO:0000256" key="7">
    <source>
        <dbReference type="ARBA" id="ARBA00022679"/>
    </source>
</evidence>
<feature type="compositionally biased region" description="Basic residues" evidence="15">
    <location>
        <begin position="9"/>
        <end position="23"/>
    </location>
</feature>
<keyword evidence="12" id="KW-0961">Cell wall biogenesis/degradation</keyword>
<dbReference type="UniPathway" id="UPA00219"/>
<dbReference type="GO" id="GO:0008360">
    <property type="term" value="P:regulation of cell shape"/>
    <property type="evidence" value="ECO:0007669"/>
    <property type="project" value="UniProtKB-KW"/>
</dbReference>
<evidence type="ECO:0000256" key="16">
    <source>
        <dbReference type="SAM" id="Phobius"/>
    </source>
</evidence>
<dbReference type="GO" id="GO:0006508">
    <property type="term" value="P:proteolysis"/>
    <property type="evidence" value="ECO:0007669"/>
    <property type="project" value="UniProtKB-KW"/>
</dbReference>
<keyword evidence="8" id="KW-0378">Hydrolase</keyword>
<dbReference type="InterPro" id="IPR012338">
    <property type="entry name" value="Beta-lactam/transpept-like"/>
</dbReference>
<evidence type="ECO:0000256" key="11">
    <source>
        <dbReference type="ARBA" id="ARBA00023268"/>
    </source>
</evidence>
<name>A0A4R2PQ08_RHOSA</name>
<dbReference type="InterPro" id="IPR001460">
    <property type="entry name" value="PCN-bd_Tpept"/>
</dbReference>
<dbReference type="PANTHER" id="PTHR32282">
    <property type="entry name" value="BINDING PROTEIN TRANSPEPTIDASE, PUTATIVE-RELATED"/>
    <property type="match status" value="1"/>
</dbReference>
<evidence type="ECO:0000256" key="10">
    <source>
        <dbReference type="ARBA" id="ARBA00022984"/>
    </source>
</evidence>
<reference evidence="19 20" key="1">
    <citation type="submission" date="2019-03" db="EMBL/GenBank/DDBJ databases">
        <title>Genomic Encyclopedia of Type Strains, Phase IV (KMG-IV): sequencing the most valuable type-strain genomes for metagenomic binning, comparative biology and taxonomic classification.</title>
        <authorList>
            <person name="Goeker M."/>
        </authorList>
    </citation>
    <scope>NUCLEOTIDE SEQUENCE [LARGE SCALE GENOMIC DNA]</scope>
    <source>
        <strain evidence="19 20">DSM 2132</strain>
    </source>
</reference>
<evidence type="ECO:0000256" key="4">
    <source>
        <dbReference type="ARBA" id="ARBA00022645"/>
    </source>
</evidence>
<evidence type="ECO:0000256" key="5">
    <source>
        <dbReference type="ARBA" id="ARBA00022670"/>
    </source>
</evidence>
<accession>A0A4R2PQ08</accession>
<comment type="caution">
    <text evidence="19">The sequence shown here is derived from an EMBL/GenBank/DDBJ whole genome shotgun (WGS) entry which is preliminary data.</text>
</comment>
<dbReference type="Gene3D" id="1.10.3810.10">
    <property type="entry name" value="Biosynthetic peptidoglycan transglycosylase-like"/>
    <property type="match status" value="1"/>
</dbReference>
<evidence type="ECO:0000256" key="8">
    <source>
        <dbReference type="ARBA" id="ARBA00022801"/>
    </source>
</evidence>
<dbReference type="EMBL" id="SLXO01000003">
    <property type="protein sequence ID" value="TCP36291.1"/>
    <property type="molecule type" value="Genomic_DNA"/>
</dbReference>
<keyword evidence="11" id="KW-0511">Multifunctional enzyme</keyword>
<dbReference type="AlphaFoldDB" id="A0A4R2PQ08"/>
<dbReference type="InParanoid" id="A0A4R2PQ08"/>
<keyword evidence="6" id="KW-0328">Glycosyltransferase</keyword>
<keyword evidence="4" id="KW-0121">Carboxypeptidase</keyword>
<evidence type="ECO:0000256" key="13">
    <source>
        <dbReference type="ARBA" id="ARBA00034000"/>
    </source>
</evidence>
<evidence type="ECO:0000256" key="15">
    <source>
        <dbReference type="SAM" id="MobiDB-lite"/>
    </source>
</evidence>
<keyword evidence="16" id="KW-0812">Transmembrane</keyword>
<dbReference type="GO" id="GO:0008955">
    <property type="term" value="F:peptidoglycan glycosyltransferase activity"/>
    <property type="evidence" value="ECO:0007669"/>
    <property type="project" value="UniProtKB-EC"/>
</dbReference>
<evidence type="ECO:0000256" key="14">
    <source>
        <dbReference type="ARBA" id="ARBA00049902"/>
    </source>
</evidence>
<evidence type="ECO:0000256" key="12">
    <source>
        <dbReference type="ARBA" id="ARBA00023316"/>
    </source>
</evidence>
<organism evidence="19 20">
    <name type="scientific">Rhodothalassium salexigens DSM 2132</name>
    <dbReference type="NCBI Taxonomy" id="1188247"/>
    <lineage>
        <taxon>Bacteria</taxon>
        <taxon>Pseudomonadati</taxon>
        <taxon>Pseudomonadota</taxon>
        <taxon>Alphaproteobacteria</taxon>
        <taxon>Rhodothalassiales</taxon>
        <taxon>Rhodothalassiaceae</taxon>
        <taxon>Rhodothalassium</taxon>
    </lineage>
</organism>
<evidence type="ECO:0000256" key="9">
    <source>
        <dbReference type="ARBA" id="ARBA00022960"/>
    </source>
</evidence>
<dbReference type="InterPro" id="IPR001264">
    <property type="entry name" value="Glyco_trans_51"/>
</dbReference>
<proteinExistence type="inferred from homology"/>
<feature type="domain" description="Penicillin-binding protein transpeptidase" evidence="17">
    <location>
        <begin position="363"/>
        <end position="583"/>
    </location>
</feature>
<dbReference type="InterPro" id="IPR050396">
    <property type="entry name" value="Glycosyltr_51/Transpeptidase"/>
</dbReference>
<evidence type="ECO:0000313" key="20">
    <source>
        <dbReference type="Proteomes" id="UP000295399"/>
    </source>
</evidence>
<evidence type="ECO:0000256" key="2">
    <source>
        <dbReference type="ARBA" id="ARBA00007090"/>
    </source>
</evidence>
<gene>
    <name evidence="19" type="ORF">EV659_103178</name>
</gene>
<comment type="similarity">
    <text evidence="3">In the N-terminal section; belongs to the glycosyltransferase 51 family.</text>
</comment>
<evidence type="ECO:0000256" key="3">
    <source>
        <dbReference type="ARBA" id="ARBA00007739"/>
    </source>
</evidence>
<keyword evidence="16" id="KW-0472">Membrane</keyword>
<evidence type="ECO:0000313" key="19">
    <source>
        <dbReference type="EMBL" id="TCP36291.1"/>
    </source>
</evidence>
<comment type="pathway">
    <text evidence="1">Cell wall biogenesis; peptidoglycan biosynthesis.</text>
</comment>
<dbReference type="SUPFAM" id="SSF56601">
    <property type="entry name" value="beta-lactamase/transpeptidase-like"/>
    <property type="match status" value="1"/>
</dbReference>
<keyword evidence="7" id="KW-0808">Transferase</keyword>
<dbReference type="PANTHER" id="PTHR32282:SF33">
    <property type="entry name" value="PEPTIDOGLYCAN GLYCOSYLTRANSFERASE"/>
    <property type="match status" value="1"/>
</dbReference>
<dbReference type="InterPro" id="IPR036950">
    <property type="entry name" value="PBP_transglycosylase"/>
</dbReference>
<keyword evidence="20" id="KW-1185">Reference proteome</keyword>
<keyword evidence="9" id="KW-0133">Cell shape</keyword>
<dbReference type="GO" id="GO:0009252">
    <property type="term" value="P:peptidoglycan biosynthetic process"/>
    <property type="evidence" value="ECO:0007669"/>
    <property type="project" value="UniProtKB-UniPathway"/>
</dbReference>
<dbReference type="GO" id="GO:0071555">
    <property type="term" value="P:cell wall organization"/>
    <property type="evidence" value="ECO:0007669"/>
    <property type="project" value="UniProtKB-KW"/>
</dbReference>
<feature type="transmembrane region" description="Helical" evidence="16">
    <location>
        <begin position="54"/>
        <end position="77"/>
    </location>
</feature>
<keyword evidence="16" id="KW-1133">Transmembrane helix</keyword>
<evidence type="ECO:0000256" key="6">
    <source>
        <dbReference type="ARBA" id="ARBA00022676"/>
    </source>
</evidence>
<dbReference type="GO" id="GO:0030288">
    <property type="term" value="C:outer membrane-bounded periplasmic space"/>
    <property type="evidence" value="ECO:0007669"/>
    <property type="project" value="TreeGrafter"/>
</dbReference>
<dbReference type="Proteomes" id="UP000295399">
    <property type="component" value="Unassembled WGS sequence"/>
</dbReference>
<keyword evidence="10" id="KW-0573">Peptidoglycan synthesis</keyword>
<evidence type="ECO:0000256" key="1">
    <source>
        <dbReference type="ARBA" id="ARBA00004752"/>
    </source>
</evidence>
<dbReference type="NCBIfam" id="TIGR02074">
    <property type="entry name" value="PBP_1a_fam"/>
    <property type="match status" value="1"/>
</dbReference>